<keyword evidence="1 3" id="KW-0853">WD repeat</keyword>
<evidence type="ECO:0000313" key="5">
    <source>
        <dbReference type="Proteomes" id="UP001279734"/>
    </source>
</evidence>
<dbReference type="SMART" id="SM00320">
    <property type="entry name" value="WD40"/>
    <property type="match status" value="4"/>
</dbReference>
<dbReference type="AlphaFoldDB" id="A0AAD3XVN8"/>
<evidence type="ECO:0000313" key="4">
    <source>
        <dbReference type="EMBL" id="GMH17926.1"/>
    </source>
</evidence>
<dbReference type="EMBL" id="BSYO01000018">
    <property type="protein sequence ID" value="GMH17926.1"/>
    <property type="molecule type" value="Genomic_DNA"/>
</dbReference>
<organism evidence="4 5">
    <name type="scientific">Nepenthes gracilis</name>
    <name type="common">Slender pitcher plant</name>
    <dbReference type="NCBI Taxonomy" id="150966"/>
    <lineage>
        <taxon>Eukaryota</taxon>
        <taxon>Viridiplantae</taxon>
        <taxon>Streptophyta</taxon>
        <taxon>Embryophyta</taxon>
        <taxon>Tracheophyta</taxon>
        <taxon>Spermatophyta</taxon>
        <taxon>Magnoliopsida</taxon>
        <taxon>eudicotyledons</taxon>
        <taxon>Gunneridae</taxon>
        <taxon>Pentapetalae</taxon>
        <taxon>Caryophyllales</taxon>
        <taxon>Nepenthaceae</taxon>
        <taxon>Nepenthes</taxon>
    </lineage>
</organism>
<keyword evidence="5" id="KW-1185">Reference proteome</keyword>
<dbReference type="PROSITE" id="PS50294">
    <property type="entry name" value="WD_REPEATS_REGION"/>
    <property type="match status" value="1"/>
</dbReference>
<dbReference type="PROSITE" id="PS50082">
    <property type="entry name" value="WD_REPEATS_2"/>
    <property type="match status" value="2"/>
</dbReference>
<dbReference type="PANTHER" id="PTHR10971">
    <property type="entry name" value="MRNA EXPORT FACTOR AND BUB3"/>
    <property type="match status" value="1"/>
</dbReference>
<keyword evidence="2" id="KW-0677">Repeat</keyword>
<protein>
    <submittedName>
        <fullName evidence="4">Uncharacterized protein</fullName>
    </submittedName>
</protein>
<reference evidence="4" key="1">
    <citation type="submission" date="2023-05" db="EMBL/GenBank/DDBJ databases">
        <title>Nepenthes gracilis genome sequencing.</title>
        <authorList>
            <person name="Fukushima K."/>
        </authorList>
    </citation>
    <scope>NUCLEOTIDE SEQUENCE</scope>
    <source>
        <strain evidence="4">SING2019-196</strain>
    </source>
</reference>
<sequence>MTAVPTPITGRELLNPPSDGITNLRFSNTSGHLLVSSWDKVFCWRSVRWYDATANVLKGDFRHGGAVLDCCFHGESSGFIACLDNNVWRLVFNYSKEDILRRHDGPVRCVEYSYATGQVITGSWDKTLKCWDPRVASGQEHTPVGTYAFKCHQKSEAGRDIVSPVNAITFHPIYGTFATGGCDGIVNVWDGNFNKRLYQCAKYPTSIAALSFSSDGQLLAVASSYTFLDLHSVRNVYDRGPWTFAGVWLRGMALSKDEQKVQIQGKPVTRTLVSHNSFAASERLDVKWEDTSAIGDLMLAISKSRSSQQIGVEGETLGAAYPIAVLGEKGSWISATCEINIACGSP</sequence>
<dbReference type="Pfam" id="PF00400">
    <property type="entry name" value="WD40"/>
    <property type="match status" value="2"/>
</dbReference>
<dbReference type="InterPro" id="IPR036322">
    <property type="entry name" value="WD40_repeat_dom_sf"/>
</dbReference>
<dbReference type="InterPro" id="IPR001680">
    <property type="entry name" value="WD40_rpt"/>
</dbReference>
<comment type="caution">
    <text evidence="4">The sequence shown here is derived from an EMBL/GenBank/DDBJ whole genome shotgun (WGS) entry which is preliminary data.</text>
</comment>
<gene>
    <name evidence="4" type="ORF">Nepgr_019767</name>
</gene>
<name>A0AAD3XVN8_NEPGR</name>
<feature type="repeat" description="WD" evidence="3">
    <location>
        <begin position="100"/>
        <end position="132"/>
    </location>
</feature>
<proteinExistence type="predicted"/>
<evidence type="ECO:0000256" key="2">
    <source>
        <dbReference type="ARBA" id="ARBA00022737"/>
    </source>
</evidence>
<evidence type="ECO:0000256" key="3">
    <source>
        <dbReference type="PROSITE-ProRule" id="PRU00221"/>
    </source>
</evidence>
<dbReference type="Proteomes" id="UP001279734">
    <property type="component" value="Unassembled WGS sequence"/>
</dbReference>
<dbReference type="Gene3D" id="2.130.10.10">
    <property type="entry name" value="YVTN repeat-like/Quinoprotein amine dehydrogenase"/>
    <property type="match status" value="1"/>
</dbReference>
<dbReference type="InterPro" id="IPR015943">
    <property type="entry name" value="WD40/YVTN_repeat-like_dom_sf"/>
</dbReference>
<feature type="repeat" description="WD" evidence="3">
    <location>
        <begin position="165"/>
        <end position="190"/>
    </location>
</feature>
<evidence type="ECO:0000256" key="1">
    <source>
        <dbReference type="ARBA" id="ARBA00022574"/>
    </source>
</evidence>
<dbReference type="SUPFAM" id="SSF50978">
    <property type="entry name" value="WD40 repeat-like"/>
    <property type="match status" value="1"/>
</dbReference>
<accession>A0AAD3XVN8</accession>